<dbReference type="Gene3D" id="1.10.10.10">
    <property type="entry name" value="Winged helix-like DNA-binding domain superfamily/Winged helix DNA-binding domain"/>
    <property type="match status" value="1"/>
</dbReference>
<keyword evidence="3" id="KW-1185">Reference proteome</keyword>
<evidence type="ECO:0000313" key="3">
    <source>
        <dbReference type="Proteomes" id="UP000199630"/>
    </source>
</evidence>
<dbReference type="AlphaFoldDB" id="A0A1I3S7N0"/>
<evidence type="ECO:0000259" key="1">
    <source>
        <dbReference type="PROSITE" id="PS50995"/>
    </source>
</evidence>
<dbReference type="GO" id="GO:0003677">
    <property type="term" value="F:DNA binding"/>
    <property type="evidence" value="ECO:0007669"/>
    <property type="project" value="UniProtKB-KW"/>
</dbReference>
<dbReference type="STRING" id="588602.SAMN04487991_2329"/>
<reference evidence="3" key="1">
    <citation type="submission" date="2016-10" db="EMBL/GenBank/DDBJ databases">
        <authorList>
            <person name="Varghese N."/>
            <person name="Submissions S."/>
        </authorList>
    </citation>
    <scope>NUCLEOTIDE SEQUENCE [LARGE SCALE GENOMIC DNA]</scope>
    <source>
        <strain evidence="3">DSM 26471</strain>
    </source>
</reference>
<sequence>MTSSSPTQTSASSETEARFELETFLPFLLNKAAEATSQAFQPAYREGYGLSRIQWRVLAITGRYGAITARDICAIAHEEKSKVSRAVSTLTEAGHLTKTLGETDKRTEVLALTENGTALFEALGQSALQFDRDLKAALTPEKEAQFRALLSDLEAALAARAGRQDS</sequence>
<keyword evidence="2" id="KW-0238">DNA-binding</keyword>
<proteinExistence type="predicted"/>
<dbReference type="PANTHER" id="PTHR33164:SF57">
    <property type="entry name" value="MARR-FAMILY TRANSCRIPTIONAL REGULATOR"/>
    <property type="match status" value="1"/>
</dbReference>
<dbReference type="InterPro" id="IPR036390">
    <property type="entry name" value="WH_DNA-bd_sf"/>
</dbReference>
<dbReference type="InterPro" id="IPR036388">
    <property type="entry name" value="WH-like_DNA-bd_sf"/>
</dbReference>
<dbReference type="GO" id="GO:0006950">
    <property type="term" value="P:response to stress"/>
    <property type="evidence" value="ECO:0007669"/>
    <property type="project" value="TreeGrafter"/>
</dbReference>
<feature type="domain" description="HTH marR-type" evidence="1">
    <location>
        <begin position="22"/>
        <end position="155"/>
    </location>
</feature>
<name>A0A1I3S7N0_9RHOB</name>
<dbReference type="GO" id="GO:0003700">
    <property type="term" value="F:DNA-binding transcription factor activity"/>
    <property type="evidence" value="ECO:0007669"/>
    <property type="project" value="InterPro"/>
</dbReference>
<dbReference type="SUPFAM" id="SSF46785">
    <property type="entry name" value="Winged helix' DNA-binding domain"/>
    <property type="match status" value="1"/>
</dbReference>
<dbReference type="EMBL" id="FORH01000004">
    <property type="protein sequence ID" value="SFJ53551.1"/>
    <property type="molecule type" value="Genomic_DNA"/>
</dbReference>
<dbReference type="Pfam" id="PF12802">
    <property type="entry name" value="MarR_2"/>
    <property type="match status" value="1"/>
</dbReference>
<organism evidence="2 3">
    <name type="scientific">Celeribacter neptunius</name>
    <dbReference type="NCBI Taxonomy" id="588602"/>
    <lineage>
        <taxon>Bacteria</taxon>
        <taxon>Pseudomonadati</taxon>
        <taxon>Pseudomonadota</taxon>
        <taxon>Alphaproteobacteria</taxon>
        <taxon>Rhodobacterales</taxon>
        <taxon>Roseobacteraceae</taxon>
        <taxon>Celeribacter</taxon>
    </lineage>
</organism>
<dbReference type="PANTHER" id="PTHR33164">
    <property type="entry name" value="TRANSCRIPTIONAL REGULATOR, MARR FAMILY"/>
    <property type="match status" value="1"/>
</dbReference>
<protein>
    <submittedName>
        <fullName evidence="2">DNA-binding transcriptional regulator, MarR family</fullName>
    </submittedName>
</protein>
<evidence type="ECO:0000313" key="2">
    <source>
        <dbReference type="EMBL" id="SFJ53551.1"/>
    </source>
</evidence>
<dbReference type="InterPro" id="IPR039422">
    <property type="entry name" value="MarR/SlyA-like"/>
</dbReference>
<dbReference type="InterPro" id="IPR000835">
    <property type="entry name" value="HTH_MarR-typ"/>
</dbReference>
<dbReference type="RefSeq" id="WP_090060862.1">
    <property type="nucleotide sequence ID" value="NZ_FORH01000004.1"/>
</dbReference>
<dbReference type="Proteomes" id="UP000199630">
    <property type="component" value="Unassembled WGS sequence"/>
</dbReference>
<dbReference type="SMART" id="SM00347">
    <property type="entry name" value="HTH_MARR"/>
    <property type="match status" value="1"/>
</dbReference>
<dbReference type="PROSITE" id="PS50995">
    <property type="entry name" value="HTH_MARR_2"/>
    <property type="match status" value="1"/>
</dbReference>
<dbReference type="PRINTS" id="PR00598">
    <property type="entry name" value="HTHMARR"/>
</dbReference>
<dbReference type="OrthoDB" id="8906692at2"/>
<accession>A0A1I3S7N0</accession>
<gene>
    <name evidence="2" type="ORF">SAMN04487991_2329</name>
</gene>